<dbReference type="RefSeq" id="WP_321389590.1">
    <property type="nucleotide sequence ID" value="NZ_CP139487.1"/>
</dbReference>
<keyword evidence="3" id="KW-1185">Reference proteome</keyword>
<sequence>MADLLQVSTAAISKMISQLESKKYALRTPGKDRRSLDIKLTAEGTKVLNKVFGKLENQFEKNIKRLSKQEQTDLGKGLLVLEKLMGFVNEV</sequence>
<dbReference type="InterPro" id="IPR036390">
    <property type="entry name" value="WH_DNA-bd_sf"/>
</dbReference>
<dbReference type="Proteomes" id="UP001324634">
    <property type="component" value="Chromosome"/>
</dbReference>
<feature type="domain" description="HTH marR-type" evidence="1">
    <location>
        <begin position="1"/>
        <end position="86"/>
    </location>
</feature>
<evidence type="ECO:0000313" key="3">
    <source>
        <dbReference type="Proteomes" id="UP001324634"/>
    </source>
</evidence>
<dbReference type="InterPro" id="IPR036388">
    <property type="entry name" value="WH-like_DNA-bd_sf"/>
</dbReference>
<dbReference type="AlphaFoldDB" id="A0AAX4HJ26"/>
<proteinExistence type="predicted"/>
<evidence type="ECO:0000313" key="2">
    <source>
        <dbReference type="EMBL" id="WPU63243.1"/>
    </source>
</evidence>
<dbReference type="PROSITE" id="PS50995">
    <property type="entry name" value="HTH_MARR_2"/>
    <property type="match status" value="1"/>
</dbReference>
<dbReference type="GO" id="GO:0003700">
    <property type="term" value="F:DNA-binding transcription factor activity"/>
    <property type="evidence" value="ECO:0007669"/>
    <property type="project" value="InterPro"/>
</dbReference>
<protein>
    <recommendedName>
        <fullName evidence="1">HTH marR-type domain-containing protein</fullName>
    </recommendedName>
</protein>
<dbReference type="EMBL" id="CP139487">
    <property type="protein sequence ID" value="WPU63243.1"/>
    <property type="molecule type" value="Genomic_DNA"/>
</dbReference>
<name>A0AAX4HJ26_9BACT</name>
<accession>A0AAX4HJ26</accession>
<dbReference type="KEGG" id="psti:SOO65_11160"/>
<evidence type="ECO:0000259" key="1">
    <source>
        <dbReference type="PROSITE" id="PS50995"/>
    </source>
</evidence>
<dbReference type="InterPro" id="IPR000835">
    <property type="entry name" value="HTH_MarR-typ"/>
</dbReference>
<gene>
    <name evidence="2" type="ORF">SOO65_11160</name>
</gene>
<dbReference type="SUPFAM" id="SSF46785">
    <property type="entry name" value="Winged helix' DNA-binding domain"/>
    <property type="match status" value="1"/>
</dbReference>
<reference evidence="2 3" key="1">
    <citation type="submission" date="2023-11" db="EMBL/GenBank/DDBJ databases">
        <title>Peredibacter starrii A3.12.</title>
        <authorList>
            <person name="Mitchell R.J."/>
        </authorList>
    </citation>
    <scope>NUCLEOTIDE SEQUENCE [LARGE SCALE GENOMIC DNA]</scope>
    <source>
        <strain evidence="2 3">A3.12</strain>
    </source>
</reference>
<dbReference type="Gene3D" id="1.10.10.10">
    <property type="entry name" value="Winged helix-like DNA-binding domain superfamily/Winged helix DNA-binding domain"/>
    <property type="match status" value="1"/>
</dbReference>
<organism evidence="2 3">
    <name type="scientific">Peredibacter starrii</name>
    <dbReference type="NCBI Taxonomy" id="28202"/>
    <lineage>
        <taxon>Bacteria</taxon>
        <taxon>Pseudomonadati</taxon>
        <taxon>Bdellovibrionota</taxon>
        <taxon>Bacteriovoracia</taxon>
        <taxon>Bacteriovoracales</taxon>
        <taxon>Bacteriovoracaceae</taxon>
        <taxon>Peredibacter</taxon>
    </lineage>
</organism>